<feature type="domain" description="FMN hydroxy acid dehydrogenase" evidence="8">
    <location>
        <begin position="1"/>
        <end position="371"/>
    </location>
</feature>
<keyword evidence="2 7" id="KW-0285">Flavoprotein</keyword>
<evidence type="ECO:0000256" key="1">
    <source>
        <dbReference type="ARBA" id="ARBA00001917"/>
    </source>
</evidence>
<dbReference type="GO" id="GO:0009060">
    <property type="term" value="P:aerobic respiration"/>
    <property type="evidence" value="ECO:0007669"/>
    <property type="project" value="TreeGrafter"/>
</dbReference>
<keyword evidence="3 7" id="KW-0288">FMN</keyword>
<reference evidence="9" key="1">
    <citation type="submission" date="2024-08" db="EMBL/GenBank/DDBJ databases">
        <authorList>
            <person name="Chaddad Z."/>
            <person name="Lamrabet M."/>
            <person name="Bouhnik O."/>
            <person name="Alami S."/>
            <person name="Wipf D."/>
            <person name="Courty P.E."/>
            <person name="Missbah El Idrissi M."/>
        </authorList>
    </citation>
    <scope>NUCLEOTIDE SEQUENCE</scope>
    <source>
        <strain evidence="9">LLZ17</strain>
    </source>
</reference>
<feature type="binding site" evidence="7">
    <location>
        <position position="117"/>
    </location>
    <ligand>
        <name>FMN</name>
        <dbReference type="ChEBI" id="CHEBI:58210"/>
    </ligand>
</feature>
<dbReference type="CDD" id="cd02809">
    <property type="entry name" value="alpha_hydroxyacid_oxid_FMN"/>
    <property type="match status" value="1"/>
</dbReference>
<proteinExistence type="inferred from homology"/>
<comment type="cofactor">
    <cofactor evidence="1">
        <name>FMN</name>
        <dbReference type="ChEBI" id="CHEBI:58210"/>
    </cofactor>
</comment>
<gene>
    <name evidence="9" type="ORF">AB8Z38_19385</name>
</gene>
<dbReference type="PANTHER" id="PTHR10578:SF107">
    <property type="entry name" value="2-HYDROXYACID OXIDASE 1"/>
    <property type="match status" value="1"/>
</dbReference>
<feature type="active site" description="Proton acceptor" evidence="6">
    <location>
        <position position="266"/>
    </location>
</feature>
<dbReference type="PIRSF" id="PIRSF000138">
    <property type="entry name" value="Al-hdrx_acd_dh"/>
    <property type="match status" value="1"/>
</dbReference>
<accession>A0AB39XAD2</accession>
<dbReference type="InterPro" id="IPR013785">
    <property type="entry name" value="Aldolase_TIM"/>
</dbReference>
<feature type="binding site" evidence="7">
    <location>
        <position position="264"/>
    </location>
    <ligand>
        <name>FMN</name>
        <dbReference type="ChEBI" id="CHEBI:58210"/>
    </ligand>
</feature>
<dbReference type="InterPro" id="IPR012133">
    <property type="entry name" value="Alpha-hydoxy_acid_DH_FMN"/>
</dbReference>
<dbReference type="FunFam" id="3.20.20.70:FF:000029">
    <property type="entry name" value="L-lactate dehydrogenase"/>
    <property type="match status" value="1"/>
</dbReference>
<dbReference type="SUPFAM" id="SSF51395">
    <property type="entry name" value="FMN-linked oxidoreductases"/>
    <property type="match status" value="1"/>
</dbReference>
<dbReference type="RefSeq" id="WP_369719477.1">
    <property type="nucleotide sequence ID" value="NZ_CP165734.1"/>
</dbReference>
<dbReference type="PANTHER" id="PTHR10578">
    <property type="entry name" value="S -2-HYDROXY-ACID OXIDASE-RELATED"/>
    <property type="match status" value="1"/>
</dbReference>
<dbReference type="GO" id="GO:0005886">
    <property type="term" value="C:plasma membrane"/>
    <property type="evidence" value="ECO:0007669"/>
    <property type="project" value="TreeGrafter"/>
</dbReference>
<dbReference type="InterPro" id="IPR037396">
    <property type="entry name" value="FMN_HAD"/>
</dbReference>
<protein>
    <submittedName>
        <fullName evidence="9">Alpha-hydroxy acid oxidase</fullName>
        <ecNumber evidence="9">1.-.-.-</ecNumber>
    </submittedName>
</protein>
<evidence type="ECO:0000256" key="5">
    <source>
        <dbReference type="ARBA" id="ARBA00024042"/>
    </source>
</evidence>
<feature type="binding site" evidence="7">
    <location>
        <position position="119"/>
    </location>
    <ligand>
        <name>glyoxylate</name>
        <dbReference type="ChEBI" id="CHEBI:36655"/>
    </ligand>
</feature>
<dbReference type="EMBL" id="CP165734">
    <property type="protein sequence ID" value="XDV55018.1"/>
    <property type="molecule type" value="Genomic_DNA"/>
</dbReference>
<feature type="binding site" evidence="7">
    <location>
        <position position="13"/>
    </location>
    <ligand>
        <name>glyoxylate</name>
        <dbReference type="ChEBI" id="CHEBI:36655"/>
    </ligand>
</feature>
<organism evidence="9">
    <name type="scientific">Bradyrhizobium sp. LLZ17</name>
    <dbReference type="NCBI Taxonomy" id="3239388"/>
    <lineage>
        <taxon>Bacteria</taxon>
        <taxon>Pseudomonadati</taxon>
        <taxon>Pseudomonadota</taxon>
        <taxon>Alphaproteobacteria</taxon>
        <taxon>Hyphomicrobiales</taxon>
        <taxon>Nitrobacteraceae</taxon>
        <taxon>Bradyrhizobium</taxon>
    </lineage>
</organism>
<feature type="binding site" evidence="7">
    <location>
        <begin position="66"/>
        <end position="68"/>
    </location>
    <ligand>
        <name>FMN</name>
        <dbReference type="ChEBI" id="CHEBI:58210"/>
    </ligand>
</feature>
<dbReference type="GO" id="GO:0004459">
    <property type="term" value="F:L-lactate dehydrogenase (NAD+) activity"/>
    <property type="evidence" value="ECO:0007669"/>
    <property type="project" value="TreeGrafter"/>
</dbReference>
<feature type="binding site" evidence="7">
    <location>
        <position position="269"/>
    </location>
    <ligand>
        <name>glyoxylate</name>
        <dbReference type="ChEBI" id="CHEBI:36655"/>
    </ligand>
</feature>
<evidence type="ECO:0000256" key="3">
    <source>
        <dbReference type="ARBA" id="ARBA00022643"/>
    </source>
</evidence>
<feature type="binding site" evidence="7">
    <location>
        <position position="154"/>
    </location>
    <ligand>
        <name>glyoxylate</name>
        <dbReference type="ChEBI" id="CHEBI:36655"/>
    </ligand>
</feature>
<feature type="binding site" evidence="7">
    <location>
        <position position="242"/>
    </location>
    <ligand>
        <name>FMN</name>
        <dbReference type="ChEBI" id="CHEBI:58210"/>
    </ligand>
</feature>
<evidence type="ECO:0000259" key="8">
    <source>
        <dbReference type="PROSITE" id="PS51349"/>
    </source>
</evidence>
<dbReference type="AlphaFoldDB" id="A0AB39XAD2"/>
<evidence type="ECO:0000256" key="4">
    <source>
        <dbReference type="ARBA" id="ARBA00023002"/>
    </source>
</evidence>
<feature type="binding site" evidence="7">
    <location>
        <position position="95"/>
    </location>
    <ligand>
        <name>FMN</name>
        <dbReference type="ChEBI" id="CHEBI:58210"/>
    </ligand>
</feature>
<dbReference type="EC" id="1.-.-.-" evidence="9"/>
<evidence type="ECO:0000256" key="2">
    <source>
        <dbReference type="ARBA" id="ARBA00022630"/>
    </source>
</evidence>
<evidence type="ECO:0000313" key="9">
    <source>
        <dbReference type="EMBL" id="XDV55018.1"/>
    </source>
</evidence>
<feature type="binding site" evidence="7">
    <location>
        <begin position="320"/>
        <end position="321"/>
    </location>
    <ligand>
        <name>FMN</name>
        <dbReference type="ChEBI" id="CHEBI:58210"/>
    </ligand>
</feature>
<sequence>MAHKRLPRFALEYLEGGAEDEAALLGERRAFADWRFLPRTLVDVSGRTLATSILGQSAAMPLVASPTGLNGILHAHGDCLLAQASQQADIPFVQSTMSNDTMEEVARAAPGVRHWWQLYVFGGDEIWQELLRRAERAGCEALVLTTNAQIFGDREWQRRNQIGNARLSASAALESLTHPLWFAENPLSLGLPKFANIIDFVPKDQRSFFAASNWVRAHQPTSLSWDTVAKIRQRWNKPFILKGILCPDDVRRALDSGADGIVLSSHGGRQLDWTVAPLDLLPVAREIVGEKIALYMSGGVRRGTDLLKACALGADAVWVGRALLYGLCAAGAAGAARALAIIKAEALDAMGLLGANRIEELGPHLLAHAGRVA</sequence>
<name>A0AB39XAD2_9BRAD</name>
<dbReference type="Pfam" id="PF01070">
    <property type="entry name" value="FMN_dh"/>
    <property type="match status" value="1"/>
</dbReference>
<dbReference type="Gene3D" id="3.20.20.70">
    <property type="entry name" value="Aldolase class I"/>
    <property type="match status" value="1"/>
</dbReference>
<dbReference type="GO" id="GO:0010181">
    <property type="term" value="F:FMN binding"/>
    <property type="evidence" value="ECO:0007669"/>
    <property type="project" value="InterPro"/>
</dbReference>
<comment type="similarity">
    <text evidence="5">Belongs to the FMN-dependent alpha-hydroxy acid dehydrogenase family.</text>
</comment>
<evidence type="ECO:0000256" key="6">
    <source>
        <dbReference type="PIRSR" id="PIRSR000138-1"/>
    </source>
</evidence>
<dbReference type="PROSITE" id="PS51349">
    <property type="entry name" value="FMN_HYDROXY_ACID_DH_2"/>
    <property type="match status" value="1"/>
</dbReference>
<evidence type="ECO:0000256" key="7">
    <source>
        <dbReference type="PIRSR" id="PIRSR000138-2"/>
    </source>
</evidence>
<keyword evidence="4 9" id="KW-0560">Oxidoreductase</keyword>
<feature type="binding site" evidence="7">
    <location>
        <position position="266"/>
    </location>
    <ligand>
        <name>glyoxylate</name>
        <dbReference type="ChEBI" id="CHEBI:36655"/>
    </ligand>
</feature>
<dbReference type="InterPro" id="IPR000262">
    <property type="entry name" value="FMN-dep_DH"/>
</dbReference>
<feature type="binding site" evidence="7">
    <location>
        <position position="145"/>
    </location>
    <ligand>
        <name>FMN</name>
        <dbReference type="ChEBI" id="CHEBI:58210"/>
    </ligand>
</feature>